<name>A0A9L0S8T0_HORSE</name>
<dbReference type="PANTHER" id="PTHR47608:SF1">
    <property type="entry name" value="SERINE PROTEASE INHIBITOR KAZAL-TYPE 2"/>
    <property type="match status" value="1"/>
</dbReference>
<keyword evidence="11" id="KW-0732">Signal</keyword>
<dbReference type="FunFam" id="3.30.60.30:FF:000031">
    <property type="entry name" value="Serine protease inhibitor Kazal-type 2"/>
    <property type="match status" value="1"/>
</dbReference>
<dbReference type="PROSITE" id="PS00282">
    <property type="entry name" value="KAZAL_1"/>
    <property type="match status" value="1"/>
</dbReference>
<evidence type="ECO:0000259" key="12">
    <source>
        <dbReference type="PROSITE" id="PS51465"/>
    </source>
</evidence>
<evidence type="ECO:0000313" key="13">
    <source>
        <dbReference type="Ensembl" id="ENSECAP00000070434.1"/>
    </source>
</evidence>
<keyword evidence="5" id="KW-1015">Disulfide bond</keyword>
<keyword evidence="14" id="KW-1185">Reference proteome</keyword>
<dbReference type="Proteomes" id="UP000002281">
    <property type="component" value="Chromosome 3"/>
</dbReference>
<dbReference type="GO" id="GO:0004867">
    <property type="term" value="F:serine-type endopeptidase inhibitor activity"/>
    <property type="evidence" value="ECO:0007669"/>
    <property type="project" value="UniProtKB-KW"/>
</dbReference>
<dbReference type="SUPFAM" id="SSF100895">
    <property type="entry name" value="Kazal-type serine protease inhibitors"/>
    <property type="match status" value="1"/>
</dbReference>
<reference evidence="13" key="2">
    <citation type="submission" date="2025-08" db="UniProtKB">
        <authorList>
            <consortium name="Ensembl"/>
        </authorList>
    </citation>
    <scope>IDENTIFICATION</scope>
    <source>
        <strain evidence="13">Thoroughbred</strain>
    </source>
</reference>
<protein>
    <recommendedName>
        <fullName evidence="7">Serine protease inhibitor Kazal-type 1</fullName>
    </recommendedName>
    <alternativeName>
        <fullName evidence="8">Pancreatic secretory trypsin inhibitor</fullName>
    </alternativeName>
</protein>
<dbReference type="Ensembl" id="ENSECAT00000090263.1">
    <property type="protein sequence ID" value="ENSECAP00000070434.1"/>
    <property type="gene ID" value="ENSECAG00000001010.4"/>
</dbReference>
<dbReference type="GO" id="GO:0005576">
    <property type="term" value="C:extracellular region"/>
    <property type="evidence" value="ECO:0007669"/>
    <property type="project" value="UniProtKB-SubCell"/>
</dbReference>
<dbReference type="PANTHER" id="PTHR47608">
    <property type="entry name" value="SERINE PROTEASE INHIBITOR KAZAL-TYPE 2, SPINK2"/>
    <property type="match status" value="1"/>
</dbReference>
<evidence type="ECO:0000256" key="9">
    <source>
        <dbReference type="ARBA" id="ARBA00046050"/>
    </source>
</evidence>
<evidence type="ECO:0000256" key="3">
    <source>
        <dbReference type="ARBA" id="ARBA00022690"/>
    </source>
</evidence>
<comment type="function">
    <text evidence="9">Serine protease inhibitor which exhibits anti-trypsin activity. In the pancreas, protects against trypsin-catalyzed premature activation of zymogens.</text>
</comment>
<reference evidence="13" key="3">
    <citation type="submission" date="2025-09" db="UniProtKB">
        <authorList>
            <consortium name="Ensembl"/>
        </authorList>
    </citation>
    <scope>IDENTIFICATION</scope>
    <source>
        <strain evidence="13">Thoroughbred</strain>
    </source>
</reference>
<evidence type="ECO:0000256" key="7">
    <source>
        <dbReference type="ARBA" id="ARBA00039254"/>
    </source>
</evidence>
<evidence type="ECO:0000256" key="10">
    <source>
        <dbReference type="SAM" id="MobiDB-lite"/>
    </source>
</evidence>
<evidence type="ECO:0000256" key="8">
    <source>
        <dbReference type="ARBA" id="ARBA00041915"/>
    </source>
</evidence>
<dbReference type="AlphaFoldDB" id="A0A9L0S8T0"/>
<feature type="signal peptide" evidence="11">
    <location>
        <begin position="1"/>
        <end position="21"/>
    </location>
</feature>
<accession>A0A9L0S8T0</accession>
<feature type="region of interest" description="Disordered" evidence="10">
    <location>
        <begin position="57"/>
        <end position="76"/>
    </location>
</feature>
<evidence type="ECO:0000256" key="1">
    <source>
        <dbReference type="ARBA" id="ARBA00004613"/>
    </source>
</evidence>
<feature type="chain" id="PRO_5040189092" description="Serine protease inhibitor Kazal-type 1" evidence="11">
    <location>
        <begin position="22"/>
        <end position="126"/>
    </location>
</feature>
<organism evidence="13 14">
    <name type="scientific">Equus caballus</name>
    <name type="common">Horse</name>
    <dbReference type="NCBI Taxonomy" id="9796"/>
    <lineage>
        <taxon>Eukaryota</taxon>
        <taxon>Metazoa</taxon>
        <taxon>Chordata</taxon>
        <taxon>Craniata</taxon>
        <taxon>Vertebrata</taxon>
        <taxon>Euteleostomi</taxon>
        <taxon>Mammalia</taxon>
        <taxon>Eutheria</taxon>
        <taxon>Laurasiatheria</taxon>
        <taxon>Perissodactyla</taxon>
        <taxon>Equidae</taxon>
        <taxon>Equus</taxon>
    </lineage>
</organism>
<evidence type="ECO:0000256" key="5">
    <source>
        <dbReference type="ARBA" id="ARBA00023157"/>
    </source>
</evidence>
<keyword evidence="2" id="KW-0964">Secreted</keyword>
<dbReference type="SMART" id="SM00280">
    <property type="entry name" value="KAZAL"/>
    <property type="match status" value="1"/>
</dbReference>
<sequence>MARAALRLVLLLLVGDLAGNAHQRAWSAEDRRGSGGEGVSPAAARLGILAASVPLRAPVAGSSRSQPGQLSKYRRPNCNKYNLPACTRDFNPVCGSDMSTYPNECALCLKIKEGGHDIKIIRDEPC</sequence>
<dbReference type="GeneTree" id="ENSGT00530000064285"/>
<dbReference type="InterPro" id="IPR002350">
    <property type="entry name" value="Kazal_dom"/>
</dbReference>
<dbReference type="Pfam" id="PF00050">
    <property type="entry name" value="Kazal_1"/>
    <property type="match status" value="1"/>
</dbReference>
<dbReference type="Gene3D" id="3.30.60.30">
    <property type="match status" value="1"/>
</dbReference>
<reference evidence="13 14" key="1">
    <citation type="journal article" date="2009" name="Science">
        <title>Genome sequence, comparative analysis, and population genetics of the domestic horse.</title>
        <authorList>
            <consortium name="Broad Institute Genome Sequencing Platform"/>
            <consortium name="Broad Institute Whole Genome Assembly Team"/>
            <person name="Wade C.M."/>
            <person name="Giulotto E."/>
            <person name="Sigurdsson S."/>
            <person name="Zoli M."/>
            <person name="Gnerre S."/>
            <person name="Imsland F."/>
            <person name="Lear T.L."/>
            <person name="Adelson D.L."/>
            <person name="Bailey E."/>
            <person name="Bellone R.R."/>
            <person name="Bloecker H."/>
            <person name="Distl O."/>
            <person name="Edgar R.C."/>
            <person name="Garber M."/>
            <person name="Leeb T."/>
            <person name="Mauceli E."/>
            <person name="MacLeod J.N."/>
            <person name="Penedo M.C.T."/>
            <person name="Raison J.M."/>
            <person name="Sharpe T."/>
            <person name="Vogel J."/>
            <person name="Andersson L."/>
            <person name="Antczak D.F."/>
            <person name="Biagi T."/>
            <person name="Binns M.M."/>
            <person name="Chowdhary B.P."/>
            <person name="Coleman S.J."/>
            <person name="Della Valle G."/>
            <person name="Fryc S."/>
            <person name="Guerin G."/>
            <person name="Hasegawa T."/>
            <person name="Hill E.W."/>
            <person name="Jurka J."/>
            <person name="Kiialainen A."/>
            <person name="Lindgren G."/>
            <person name="Liu J."/>
            <person name="Magnani E."/>
            <person name="Mickelson J.R."/>
            <person name="Murray J."/>
            <person name="Nergadze S.G."/>
            <person name="Onofrio R."/>
            <person name="Pedroni S."/>
            <person name="Piras M.F."/>
            <person name="Raudsepp T."/>
            <person name="Rocchi M."/>
            <person name="Roeed K.H."/>
            <person name="Ryder O.A."/>
            <person name="Searle S."/>
            <person name="Skow L."/>
            <person name="Swinburne J.E."/>
            <person name="Syvaenen A.C."/>
            <person name="Tozaki T."/>
            <person name="Valberg S.J."/>
            <person name="Vaudin M."/>
            <person name="White J.R."/>
            <person name="Zody M.C."/>
            <person name="Lander E.S."/>
            <person name="Lindblad-Toh K."/>
        </authorList>
    </citation>
    <scope>NUCLEOTIDE SEQUENCE [LARGE SCALE GENOMIC DNA]</scope>
    <source>
        <strain evidence="13 14">Thoroughbred</strain>
    </source>
</reference>
<dbReference type="InterPro" id="IPR042167">
    <property type="entry name" value="SPINK2"/>
</dbReference>
<evidence type="ECO:0000313" key="14">
    <source>
        <dbReference type="Proteomes" id="UP000002281"/>
    </source>
</evidence>
<comment type="subcellular location">
    <subcellularLocation>
        <location evidence="1">Secreted</location>
    </subcellularLocation>
</comment>
<evidence type="ECO:0000256" key="4">
    <source>
        <dbReference type="ARBA" id="ARBA00022900"/>
    </source>
</evidence>
<dbReference type="PROSITE" id="PS51465">
    <property type="entry name" value="KAZAL_2"/>
    <property type="match status" value="1"/>
</dbReference>
<keyword evidence="4" id="KW-0722">Serine protease inhibitor</keyword>
<evidence type="ECO:0000256" key="2">
    <source>
        <dbReference type="ARBA" id="ARBA00022525"/>
    </source>
</evidence>
<feature type="domain" description="Kazal-like" evidence="12">
    <location>
        <begin position="72"/>
        <end position="126"/>
    </location>
</feature>
<dbReference type="GO" id="GO:0007286">
    <property type="term" value="P:spermatid development"/>
    <property type="evidence" value="ECO:0007669"/>
    <property type="project" value="InterPro"/>
</dbReference>
<proteinExistence type="predicted"/>
<evidence type="ECO:0000256" key="11">
    <source>
        <dbReference type="SAM" id="SignalP"/>
    </source>
</evidence>
<evidence type="ECO:0000256" key="6">
    <source>
        <dbReference type="ARBA" id="ARBA00037363"/>
    </source>
</evidence>
<comment type="function">
    <text evidence="6">In the male reproductive tract, binds to sperm heads where it modulates sperm capacitance by inhibiting calcium uptake and nitrogen oxide (NO) production.</text>
</comment>
<keyword evidence="3" id="KW-0646">Protease inhibitor</keyword>
<dbReference type="InterPro" id="IPR036058">
    <property type="entry name" value="Kazal_dom_sf"/>
</dbReference>